<gene>
    <name evidence="2" type="ORF">VCS650_LOCUS40770</name>
</gene>
<accession>A0A815R8Z3</accession>
<evidence type="ECO:0000313" key="2">
    <source>
        <dbReference type="EMBL" id="CAF1473864.1"/>
    </source>
</evidence>
<protein>
    <recommendedName>
        <fullName evidence="1">Limiting CO2-inducible protein B/C beta carbonyic anhydrase domain-containing protein</fullName>
    </recommendedName>
</protein>
<dbReference type="EMBL" id="CAJNON010001592">
    <property type="protein sequence ID" value="CAF1473864.1"/>
    <property type="molecule type" value="Genomic_DNA"/>
</dbReference>
<sequence>MAAYETITIDLERHVKRDAEEFKDRQYALFTGVQIHGPNGSDHCWLGKASLLIKGELSPLVLSANSTSQFTVNMTSSQSHSTKLSANVSADSNGACPHCHQPMKKIATSTDSFQSTLDKLFPNAYGLEEFVFETKQTLVPKGFYPHVNTLVCVGLCRDEITSPFEEEIEAMWGQAFICGSLGGMLFCGETGFAAAHHHAPSNGFFVYYCFTHIAIDHEGNVGAVYRTRSGMNEKTTACGALAAFTSEIASNKLNLTFNEDDIEMSMLKKHIVRKTNLSTDPAKAPTLFEVTMAAYETITIDLERHVKHDAEKFKDRQYALFTGVQIHGPNGSDHCWLGKASLLIKGEFSPLVLSANPSSQVQTGSTSKSH</sequence>
<evidence type="ECO:0000259" key="1">
    <source>
        <dbReference type="Pfam" id="PF18599"/>
    </source>
</evidence>
<name>A0A815R8Z3_9BILA</name>
<evidence type="ECO:0000313" key="3">
    <source>
        <dbReference type="Proteomes" id="UP000663891"/>
    </source>
</evidence>
<feature type="domain" description="Limiting CO2-inducible protein B/C beta carbonyic anhydrase" evidence="1">
    <location>
        <begin position="125"/>
        <end position="333"/>
    </location>
</feature>
<dbReference type="InterPro" id="IPR040703">
    <property type="entry name" value="LCIB/C_CA"/>
</dbReference>
<dbReference type="Pfam" id="PF18599">
    <property type="entry name" value="LCIB_C_CA"/>
    <property type="match status" value="1"/>
</dbReference>
<proteinExistence type="predicted"/>
<dbReference type="PANTHER" id="PTHR38016:SF1">
    <property type="entry name" value="LIMITING CO2-INDUCIBLE PROTEIN B_C BETA CARBONYIC ANHYDRASE DOMAIN-CONTAINING PROTEIN"/>
    <property type="match status" value="1"/>
</dbReference>
<dbReference type="Proteomes" id="UP000663891">
    <property type="component" value="Unassembled WGS sequence"/>
</dbReference>
<reference evidence="2" key="1">
    <citation type="submission" date="2021-02" db="EMBL/GenBank/DDBJ databases">
        <authorList>
            <person name="Nowell W R."/>
        </authorList>
    </citation>
    <scope>NUCLEOTIDE SEQUENCE</scope>
</reference>
<comment type="caution">
    <text evidence="2">The sequence shown here is derived from an EMBL/GenBank/DDBJ whole genome shotgun (WGS) entry which is preliminary data.</text>
</comment>
<organism evidence="2 3">
    <name type="scientific">Adineta steineri</name>
    <dbReference type="NCBI Taxonomy" id="433720"/>
    <lineage>
        <taxon>Eukaryota</taxon>
        <taxon>Metazoa</taxon>
        <taxon>Spiralia</taxon>
        <taxon>Gnathifera</taxon>
        <taxon>Rotifera</taxon>
        <taxon>Eurotatoria</taxon>
        <taxon>Bdelloidea</taxon>
        <taxon>Adinetida</taxon>
        <taxon>Adinetidae</taxon>
        <taxon>Adineta</taxon>
    </lineage>
</organism>
<dbReference type="PANTHER" id="PTHR38016">
    <property type="entry name" value="UNNAMED PRODUCT"/>
    <property type="match status" value="1"/>
</dbReference>
<dbReference type="OrthoDB" id="9973131at2759"/>
<dbReference type="AlphaFoldDB" id="A0A815R8Z3"/>